<dbReference type="Pfam" id="PF17274">
    <property type="entry name" value="DUF5339"/>
    <property type="match status" value="1"/>
</dbReference>
<protein>
    <recommendedName>
        <fullName evidence="4">Recombinase XerD</fullName>
    </recommendedName>
</protein>
<dbReference type="InterPro" id="IPR020493">
    <property type="entry name" value="Uncharacterised_HI0310"/>
</dbReference>
<dbReference type="Proteomes" id="UP000295763">
    <property type="component" value="Unassembled WGS sequence"/>
</dbReference>
<evidence type="ECO:0000313" key="2">
    <source>
        <dbReference type="EMBL" id="TCP94646.1"/>
    </source>
</evidence>
<keyword evidence="1" id="KW-0732">Signal</keyword>
<proteinExistence type="predicted"/>
<name>A0A4R2T0Q5_9PAST</name>
<evidence type="ECO:0000256" key="1">
    <source>
        <dbReference type="SAM" id="SignalP"/>
    </source>
</evidence>
<keyword evidence="3" id="KW-1185">Reference proteome</keyword>
<organism evidence="2 3">
    <name type="scientific">Cricetibacter osteomyelitidis</name>
    <dbReference type="NCBI Taxonomy" id="1521931"/>
    <lineage>
        <taxon>Bacteria</taxon>
        <taxon>Pseudomonadati</taxon>
        <taxon>Pseudomonadota</taxon>
        <taxon>Gammaproteobacteria</taxon>
        <taxon>Pasteurellales</taxon>
        <taxon>Pasteurellaceae</taxon>
        <taxon>Cricetibacter</taxon>
    </lineage>
</organism>
<accession>A0A4R2T0Q5</accession>
<feature type="chain" id="PRO_5020536782" description="Recombinase XerD" evidence="1">
    <location>
        <begin position="23"/>
        <end position="106"/>
    </location>
</feature>
<dbReference type="EMBL" id="SLYB01000016">
    <property type="protein sequence ID" value="TCP94646.1"/>
    <property type="molecule type" value="Genomic_DNA"/>
</dbReference>
<sequence>MKIFQFILTALLGSTVSLSVFAVNEKGNTQSSMPQQCERLFSETENLIADAEKQPGTHTQVSKIKNKLSQSKKQILAMDLAVQIKSCDQGLAKLTNLKHQEQDYNN</sequence>
<dbReference type="OrthoDB" id="5690714at2"/>
<evidence type="ECO:0000313" key="3">
    <source>
        <dbReference type="Proteomes" id="UP000295763"/>
    </source>
</evidence>
<dbReference type="AlphaFoldDB" id="A0A4R2T0Q5"/>
<gene>
    <name evidence="2" type="ORF">EDC44_1168</name>
</gene>
<evidence type="ECO:0008006" key="4">
    <source>
        <dbReference type="Google" id="ProtNLM"/>
    </source>
</evidence>
<feature type="signal peptide" evidence="1">
    <location>
        <begin position="1"/>
        <end position="22"/>
    </location>
</feature>
<dbReference type="RefSeq" id="WP_131977242.1">
    <property type="nucleotide sequence ID" value="NZ_SLYB01000016.1"/>
</dbReference>
<reference evidence="2 3" key="1">
    <citation type="submission" date="2019-03" db="EMBL/GenBank/DDBJ databases">
        <title>Genomic Encyclopedia of Type Strains, Phase IV (KMG-IV): sequencing the most valuable type-strain genomes for metagenomic binning, comparative biology and taxonomic classification.</title>
        <authorList>
            <person name="Goeker M."/>
        </authorList>
    </citation>
    <scope>NUCLEOTIDE SEQUENCE [LARGE SCALE GENOMIC DNA]</scope>
    <source>
        <strain evidence="2 3">DSM 28404</strain>
    </source>
</reference>
<comment type="caution">
    <text evidence="2">The sequence shown here is derived from an EMBL/GenBank/DDBJ whole genome shotgun (WGS) entry which is preliminary data.</text>
</comment>